<proteinExistence type="predicted"/>
<dbReference type="PANTHER" id="PTHR22946">
    <property type="entry name" value="DIENELACTONE HYDROLASE DOMAIN-CONTAINING PROTEIN-RELATED"/>
    <property type="match status" value="1"/>
</dbReference>
<evidence type="ECO:0000313" key="3">
    <source>
        <dbReference type="EMBL" id="ROQ20430.1"/>
    </source>
</evidence>
<dbReference type="OrthoDB" id="9787933at2"/>
<dbReference type="SUPFAM" id="SSF53474">
    <property type="entry name" value="alpha/beta-Hydrolases"/>
    <property type="match status" value="1"/>
</dbReference>
<evidence type="ECO:0000259" key="2">
    <source>
        <dbReference type="Pfam" id="PF01738"/>
    </source>
</evidence>
<dbReference type="InterPro" id="IPR050261">
    <property type="entry name" value="FrsA_esterase"/>
</dbReference>
<organism evidence="3 4">
    <name type="scientific">Marinimicrobium koreense</name>
    <dbReference type="NCBI Taxonomy" id="306545"/>
    <lineage>
        <taxon>Bacteria</taxon>
        <taxon>Pseudomonadati</taxon>
        <taxon>Pseudomonadota</taxon>
        <taxon>Gammaproteobacteria</taxon>
        <taxon>Cellvibrionales</taxon>
        <taxon>Cellvibrionaceae</taxon>
        <taxon>Marinimicrobium</taxon>
    </lineage>
</organism>
<feature type="signal peptide" evidence="1">
    <location>
        <begin position="1"/>
        <end position="26"/>
    </location>
</feature>
<feature type="chain" id="PRO_5017970503" evidence="1">
    <location>
        <begin position="27"/>
        <end position="268"/>
    </location>
</feature>
<dbReference type="Gene3D" id="3.40.50.1820">
    <property type="entry name" value="alpha/beta hydrolase"/>
    <property type="match status" value="1"/>
</dbReference>
<accession>A0A3N1P149</accession>
<reference evidence="3 4" key="1">
    <citation type="submission" date="2018-11" db="EMBL/GenBank/DDBJ databases">
        <title>Genomic Encyclopedia of Type Strains, Phase IV (KMG-IV): sequencing the most valuable type-strain genomes for metagenomic binning, comparative biology and taxonomic classification.</title>
        <authorList>
            <person name="Goeker M."/>
        </authorList>
    </citation>
    <scope>NUCLEOTIDE SEQUENCE [LARGE SCALE GENOMIC DNA]</scope>
    <source>
        <strain evidence="3 4">DSM 16974</strain>
    </source>
</reference>
<dbReference type="Pfam" id="PF01738">
    <property type="entry name" value="DLH"/>
    <property type="match status" value="1"/>
</dbReference>
<comment type="caution">
    <text evidence="3">The sequence shown here is derived from an EMBL/GenBank/DDBJ whole genome shotgun (WGS) entry which is preliminary data.</text>
</comment>
<evidence type="ECO:0000313" key="4">
    <source>
        <dbReference type="Proteomes" id="UP000273643"/>
    </source>
</evidence>
<keyword evidence="3" id="KW-0378">Hydrolase</keyword>
<sequence length="268" mass="29487">MNNLFPRLILWTLAGSLLSVCLSAQAELQTREIDYQVDGETFTGYLAYDDAHSGTRPGVLIVHEWWGHGEYVRQRAEMLAKLGYAAFALDMYGSDKYAEHPSQANEFMQAVMSDKEAAKARFTEALSVLREQPMVAPDDIAALGYCFGGAVVLNMARAGVDLDGVVSYHGMLAADSPAQPGDVKAAVRVFNGEADPMVPAQQVADFEAEMRQADVDYELVNYAGAQHGFTNPEATELGRQFELPLSYDASADADSWHKTQQFLEDLFR</sequence>
<dbReference type="RefSeq" id="WP_123637582.1">
    <property type="nucleotide sequence ID" value="NZ_RJUK01000001.1"/>
</dbReference>
<dbReference type="InterPro" id="IPR002925">
    <property type="entry name" value="Dienelactn_hydro"/>
</dbReference>
<dbReference type="EMBL" id="RJUK01000001">
    <property type="protein sequence ID" value="ROQ20430.1"/>
    <property type="molecule type" value="Genomic_DNA"/>
</dbReference>
<gene>
    <name evidence="3" type="ORF">EDC38_1035</name>
</gene>
<dbReference type="GO" id="GO:0016787">
    <property type="term" value="F:hydrolase activity"/>
    <property type="evidence" value="ECO:0007669"/>
    <property type="project" value="UniProtKB-KW"/>
</dbReference>
<name>A0A3N1P149_9GAMM</name>
<dbReference type="AlphaFoldDB" id="A0A3N1P149"/>
<dbReference type="Proteomes" id="UP000273643">
    <property type="component" value="Unassembled WGS sequence"/>
</dbReference>
<protein>
    <submittedName>
        <fullName evidence="3">Dienelactone hydrolase</fullName>
    </submittedName>
</protein>
<dbReference type="InterPro" id="IPR029058">
    <property type="entry name" value="AB_hydrolase_fold"/>
</dbReference>
<keyword evidence="4" id="KW-1185">Reference proteome</keyword>
<keyword evidence="1" id="KW-0732">Signal</keyword>
<evidence type="ECO:0000256" key="1">
    <source>
        <dbReference type="SAM" id="SignalP"/>
    </source>
</evidence>
<feature type="domain" description="Dienelactone hydrolase" evidence="2">
    <location>
        <begin position="43"/>
        <end position="265"/>
    </location>
</feature>
<dbReference type="PANTHER" id="PTHR22946:SF0">
    <property type="entry name" value="DIENELACTONE HYDROLASE DOMAIN-CONTAINING PROTEIN"/>
    <property type="match status" value="1"/>
</dbReference>